<evidence type="ECO:0000313" key="8">
    <source>
        <dbReference type="Proteomes" id="UP001165289"/>
    </source>
</evidence>
<keyword evidence="4" id="KW-0547">Nucleotide-binding</keyword>
<protein>
    <submittedName>
        <fullName evidence="7">Monoglycylase TTLL3</fullName>
    </submittedName>
</protein>
<reference evidence="7 8" key="1">
    <citation type="journal article" date="2023" name="BMC Biol.">
        <title>The compact genome of the sponge Oopsacas minuta (Hexactinellida) is lacking key metazoan core genes.</title>
        <authorList>
            <person name="Santini S."/>
            <person name="Schenkelaars Q."/>
            <person name="Jourda C."/>
            <person name="Duchesne M."/>
            <person name="Belahbib H."/>
            <person name="Rocher C."/>
            <person name="Selva M."/>
            <person name="Riesgo A."/>
            <person name="Vervoort M."/>
            <person name="Leys S.P."/>
            <person name="Kodjabachian L."/>
            <person name="Le Bivic A."/>
            <person name="Borchiellini C."/>
            <person name="Claverie J.M."/>
            <person name="Renard E."/>
        </authorList>
    </citation>
    <scope>NUCLEOTIDE SEQUENCE [LARGE SCALE GENOMIC DNA]</scope>
    <source>
        <strain evidence="7">SPO-2</strain>
    </source>
</reference>
<evidence type="ECO:0000256" key="5">
    <source>
        <dbReference type="ARBA" id="ARBA00022840"/>
    </source>
</evidence>
<dbReference type="InterPro" id="IPR004344">
    <property type="entry name" value="TTL/TTLL_fam"/>
</dbReference>
<keyword evidence="2" id="KW-0963">Cytoplasm</keyword>
<name>A0AAV7JZD8_9METZ</name>
<dbReference type="GO" id="GO:0015630">
    <property type="term" value="C:microtubule cytoskeleton"/>
    <property type="evidence" value="ECO:0007669"/>
    <property type="project" value="TreeGrafter"/>
</dbReference>
<evidence type="ECO:0000256" key="3">
    <source>
        <dbReference type="ARBA" id="ARBA00022598"/>
    </source>
</evidence>
<dbReference type="GO" id="GO:0005524">
    <property type="term" value="F:ATP binding"/>
    <property type="evidence" value="ECO:0007669"/>
    <property type="project" value="UniProtKB-KW"/>
</dbReference>
<dbReference type="PROSITE" id="PS51221">
    <property type="entry name" value="TTL"/>
    <property type="match status" value="1"/>
</dbReference>
<gene>
    <name evidence="7" type="ORF">LOD99_705</name>
</gene>
<dbReference type="PANTHER" id="PTHR45870">
    <property type="entry name" value="TUBULIN MONOGLYCYLASE TTLL3"/>
    <property type="match status" value="1"/>
</dbReference>
<sequence length="744" mass="85530">MLMQESYESKPIRFTLPLTTHKKLLQTPAIKQTLISIDTYDNPTFFSYTPKISVKSRKLASKLSTTFQERQQLHLVRRDKFFETEQESILIHSRSIEKSVRPESLFSKVIPFTRSLTSLQKQTKINKKQTPTPQQPEPEVTNSPTHVKKERPQSLHLNSHKDSKRLNRPSTDKVRILKSFYQSKSTDKNIVLKTRANRAVNNKNIFKVKGPYNIMRRQLRKRGWLEQDYESKHSKDRTKTNLKTDNDTDSSGSDYESSSDCPSDEDDYCAVTRIIRNALPNFIITLKSGDTESKFLTKSQFANHFRRTGSFTTKSGLTQTIQDLAWYSDSNPVDFFPRCFLLSSADDQPVFIQDYLKTAAISILKDLKNSIDNGTFKSMENSSSQITNSTVKFAFSVCNEILKSIQHDDVDDISAVTSYDENSPQWKTLLESSYRLKAQQITWENACKNLHQEITALLTSLRDVMPQFNMDGSCNIWIVKPGAMSRGRGIKCLSRLDAILEIVSARVLLKEGKYVVQKYIENPLLIEGTKFDIRQWFLVTDWAPLTVWMYRECYVRFSGQPFSLENFHESIHLCNNSIQKNYSVSISRSSKLPTDNICDLEEFSQYLINITGSDIWNESLFEKAKKILFSLMLSSSPNIESHKGSFELYGADFMISDDLQLYLLEINSSPTMARNTQVTKRLCKQVQEDTIRFVIDSQKSKQQAESCNWVFAGKGPKVNLQSPPYGVCHDMMVLGKQIKPHRFC</sequence>
<evidence type="ECO:0000256" key="6">
    <source>
        <dbReference type="SAM" id="MobiDB-lite"/>
    </source>
</evidence>
<accession>A0AAV7JZD8</accession>
<comment type="subcellular location">
    <subcellularLocation>
        <location evidence="1">Cytoplasm</location>
    </subcellularLocation>
</comment>
<dbReference type="InterPro" id="IPR051437">
    <property type="entry name" value="TTLL_monoglycylase"/>
</dbReference>
<keyword evidence="3" id="KW-0436">Ligase</keyword>
<feature type="compositionally biased region" description="Low complexity" evidence="6">
    <location>
        <begin position="249"/>
        <end position="261"/>
    </location>
</feature>
<dbReference type="Proteomes" id="UP001165289">
    <property type="component" value="Unassembled WGS sequence"/>
</dbReference>
<evidence type="ECO:0000256" key="4">
    <source>
        <dbReference type="ARBA" id="ARBA00022741"/>
    </source>
</evidence>
<dbReference type="Gene3D" id="3.30.470.20">
    <property type="entry name" value="ATP-grasp fold, B domain"/>
    <property type="match status" value="1"/>
</dbReference>
<dbReference type="AlphaFoldDB" id="A0AAV7JZD8"/>
<dbReference type="SUPFAM" id="SSF56059">
    <property type="entry name" value="Glutathione synthetase ATP-binding domain-like"/>
    <property type="match status" value="1"/>
</dbReference>
<dbReference type="GO" id="GO:0070736">
    <property type="term" value="F:protein-glycine ligase activity, initiating"/>
    <property type="evidence" value="ECO:0007669"/>
    <property type="project" value="TreeGrafter"/>
</dbReference>
<dbReference type="GO" id="GO:0003341">
    <property type="term" value="P:cilium movement"/>
    <property type="evidence" value="ECO:0007669"/>
    <property type="project" value="TreeGrafter"/>
</dbReference>
<dbReference type="GO" id="GO:0060271">
    <property type="term" value="P:cilium assembly"/>
    <property type="evidence" value="ECO:0007669"/>
    <property type="project" value="TreeGrafter"/>
</dbReference>
<keyword evidence="5" id="KW-0067">ATP-binding</keyword>
<feature type="region of interest" description="Disordered" evidence="6">
    <location>
        <begin position="120"/>
        <end position="171"/>
    </location>
</feature>
<evidence type="ECO:0000256" key="2">
    <source>
        <dbReference type="ARBA" id="ARBA00022490"/>
    </source>
</evidence>
<feature type="compositionally biased region" description="Low complexity" evidence="6">
    <location>
        <begin position="120"/>
        <end position="142"/>
    </location>
</feature>
<feature type="region of interest" description="Disordered" evidence="6">
    <location>
        <begin position="228"/>
        <end position="265"/>
    </location>
</feature>
<feature type="compositionally biased region" description="Basic and acidic residues" evidence="6">
    <location>
        <begin position="159"/>
        <end position="171"/>
    </location>
</feature>
<dbReference type="EMBL" id="JAKMXF010000222">
    <property type="protein sequence ID" value="KAI6654307.1"/>
    <property type="molecule type" value="Genomic_DNA"/>
</dbReference>
<organism evidence="7 8">
    <name type="scientific">Oopsacas minuta</name>
    <dbReference type="NCBI Taxonomy" id="111878"/>
    <lineage>
        <taxon>Eukaryota</taxon>
        <taxon>Metazoa</taxon>
        <taxon>Porifera</taxon>
        <taxon>Hexactinellida</taxon>
        <taxon>Hexasterophora</taxon>
        <taxon>Lyssacinosida</taxon>
        <taxon>Leucopsacidae</taxon>
        <taxon>Oopsacas</taxon>
    </lineage>
</organism>
<evidence type="ECO:0000256" key="1">
    <source>
        <dbReference type="ARBA" id="ARBA00004496"/>
    </source>
</evidence>
<dbReference type="GO" id="GO:0005930">
    <property type="term" value="C:axoneme"/>
    <property type="evidence" value="ECO:0007669"/>
    <property type="project" value="TreeGrafter"/>
</dbReference>
<dbReference type="Pfam" id="PF03133">
    <property type="entry name" value="TTL"/>
    <property type="match status" value="1"/>
</dbReference>
<keyword evidence="8" id="KW-1185">Reference proteome</keyword>
<feature type="compositionally biased region" description="Basic and acidic residues" evidence="6">
    <location>
        <begin position="228"/>
        <end position="246"/>
    </location>
</feature>
<dbReference type="PANTHER" id="PTHR45870:SF2">
    <property type="entry name" value="TUBULIN MONOGLYCYLASE TTLL3"/>
    <property type="match status" value="1"/>
</dbReference>
<evidence type="ECO:0000313" key="7">
    <source>
        <dbReference type="EMBL" id="KAI6654307.1"/>
    </source>
</evidence>
<comment type="caution">
    <text evidence="7">The sequence shown here is derived from an EMBL/GenBank/DDBJ whole genome shotgun (WGS) entry which is preliminary data.</text>
</comment>
<proteinExistence type="predicted"/>